<dbReference type="EMBL" id="JABSTQ010010918">
    <property type="protein sequence ID" value="KAG0416808.1"/>
    <property type="molecule type" value="Genomic_DNA"/>
</dbReference>
<protein>
    <submittedName>
        <fullName evidence="1">Uncharacterized protein</fullName>
    </submittedName>
</protein>
<gene>
    <name evidence="1" type="ORF">HPB47_006122</name>
</gene>
<name>A0AC60PB28_IXOPE</name>
<feature type="non-terminal residue" evidence="1">
    <location>
        <position position="1"/>
    </location>
</feature>
<comment type="caution">
    <text evidence="1">The sequence shown here is derived from an EMBL/GenBank/DDBJ whole genome shotgun (WGS) entry which is preliminary data.</text>
</comment>
<evidence type="ECO:0000313" key="2">
    <source>
        <dbReference type="Proteomes" id="UP000805193"/>
    </source>
</evidence>
<proteinExistence type="predicted"/>
<keyword evidence="2" id="KW-1185">Reference proteome</keyword>
<dbReference type="Proteomes" id="UP000805193">
    <property type="component" value="Unassembled WGS sequence"/>
</dbReference>
<organism evidence="1 2">
    <name type="scientific">Ixodes persulcatus</name>
    <name type="common">Taiga tick</name>
    <dbReference type="NCBI Taxonomy" id="34615"/>
    <lineage>
        <taxon>Eukaryota</taxon>
        <taxon>Metazoa</taxon>
        <taxon>Ecdysozoa</taxon>
        <taxon>Arthropoda</taxon>
        <taxon>Chelicerata</taxon>
        <taxon>Arachnida</taxon>
        <taxon>Acari</taxon>
        <taxon>Parasitiformes</taxon>
        <taxon>Ixodida</taxon>
        <taxon>Ixodoidea</taxon>
        <taxon>Ixodidae</taxon>
        <taxon>Ixodinae</taxon>
        <taxon>Ixodes</taxon>
    </lineage>
</organism>
<evidence type="ECO:0000313" key="1">
    <source>
        <dbReference type="EMBL" id="KAG0416808.1"/>
    </source>
</evidence>
<accession>A0AC60PB28</accession>
<reference evidence="1 2" key="1">
    <citation type="journal article" date="2020" name="Cell">
        <title>Large-Scale Comparative Analyses of Tick Genomes Elucidate Their Genetic Diversity and Vector Capacities.</title>
        <authorList>
            <consortium name="Tick Genome and Microbiome Consortium (TIGMIC)"/>
            <person name="Jia N."/>
            <person name="Wang J."/>
            <person name="Shi W."/>
            <person name="Du L."/>
            <person name="Sun Y."/>
            <person name="Zhan W."/>
            <person name="Jiang J.F."/>
            <person name="Wang Q."/>
            <person name="Zhang B."/>
            <person name="Ji P."/>
            <person name="Bell-Sakyi L."/>
            <person name="Cui X.M."/>
            <person name="Yuan T.T."/>
            <person name="Jiang B.G."/>
            <person name="Yang W.F."/>
            <person name="Lam T.T."/>
            <person name="Chang Q.C."/>
            <person name="Ding S.J."/>
            <person name="Wang X.J."/>
            <person name="Zhu J.G."/>
            <person name="Ruan X.D."/>
            <person name="Zhao L."/>
            <person name="Wei J.T."/>
            <person name="Ye R.Z."/>
            <person name="Que T.C."/>
            <person name="Du C.H."/>
            <person name="Zhou Y.H."/>
            <person name="Cheng J.X."/>
            <person name="Dai P.F."/>
            <person name="Guo W.B."/>
            <person name="Han X.H."/>
            <person name="Huang E.J."/>
            <person name="Li L.F."/>
            <person name="Wei W."/>
            <person name="Gao Y.C."/>
            <person name="Liu J.Z."/>
            <person name="Shao H.Z."/>
            <person name="Wang X."/>
            <person name="Wang C.C."/>
            <person name="Yang T.C."/>
            <person name="Huo Q.B."/>
            <person name="Li W."/>
            <person name="Chen H.Y."/>
            <person name="Chen S.E."/>
            <person name="Zhou L.G."/>
            <person name="Ni X.B."/>
            <person name="Tian J.H."/>
            <person name="Sheng Y."/>
            <person name="Liu T."/>
            <person name="Pan Y.S."/>
            <person name="Xia L.Y."/>
            <person name="Li J."/>
            <person name="Zhao F."/>
            <person name="Cao W.C."/>
        </authorList>
    </citation>
    <scope>NUCLEOTIDE SEQUENCE [LARGE SCALE GENOMIC DNA]</scope>
    <source>
        <strain evidence="1">Iper-2018</strain>
    </source>
</reference>
<sequence>YTVWISAFRASAGCGTPPSLRYVHIREQQHYNSWTTFSVQFRLGANPGQQNSGTFGVFIDILLLGDRQHGHQKLHWGMEHSHQRNVRKNMFVVKHGNGRSIKATNP</sequence>